<keyword evidence="2" id="KW-0732">Signal</keyword>
<dbReference type="Proteomes" id="UP000434554">
    <property type="component" value="Unassembled WGS sequence"/>
</dbReference>
<dbReference type="Pfam" id="PF08486">
    <property type="entry name" value="SpoIID"/>
    <property type="match status" value="1"/>
</dbReference>
<dbReference type="InterPro" id="IPR051922">
    <property type="entry name" value="Bact_Sporulation_Assoc"/>
</dbReference>
<name>A0A833C9W7_9FIRM</name>
<dbReference type="NCBIfam" id="TIGR02669">
    <property type="entry name" value="SpoIID_LytB"/>
    <property type="match status" value="1"/>
</dbReference>
<accession>A0A833C9W7</accession>
<evidence type="ECO:0000313" key="5">
    <source>
        <dbReference type="Proteomes" id="UP000434554"/>
    </source>
</evidence>
<feature type="chain" id="PRO_5032715046" evidence="2">
    <location>
        <begin position="28"/>
        <end position="488"/>
    </location>
</feature>
<reference evidence="4 5" key="1">
    <citation type="submission" date="2019-09" db="EMBL/GenBank/DDBJ databases">
        <title>Draft genome sequence of 3 type strains from the CCUG.</title>
        <authorList>
            <person name="Pineiro-Iglesias B."/>
            <person name="Tunovic T."/>
            <person name="Unosson C."/>
            <person name="Inganas E."/>
            <person name="Ohlen M."/>
            <person name="Cardew S."/>
            <person name="Jensie-Markopoulos S."/>
            <person name="Salva-Serra F."/>
            <person name="Jaen-Luchoro D."/>
            <person name="Karlsson R."/>
            <person name="Svensson-Stadler L."/>
            <person name="Chun J."/>
            <person name="Moore E."/>
        </authorList>
    </citation>
    <scope>NUCLEOTIDE SEQUENCE [LARGE SCALE GENOMIC DNA]</scope>
    <source>
        <strain evidence="4 5">CCUG 65427</strain>
    </source>
</reference>
<feature type="domain" description="Sporulation stage II protein D amidase enhancer LytB N-terminal" evidence="3">
    <location>
        <begin position="192"/>
        <end position="281"/>
    </location>
</feature>
<dbReference type="PANTHER" id="PTHR30032:SF4">
    <property type="entry name" value="AMIDASE ENHANCER"/>
    <property type="match status" value="1"/>
</dbReference>
<gene>
    <name evidence="4" type="ORF">F8R14_08925</name>
</gene>
<feature type="signal peptide" evidence="2">
    <location>
        <begin position="1"/>
        <end position="27"/>
    </location>
</feature>
<evidence type="ECO:0000256" key="2">
    <source>
        <dbReference type="SAM" id="SignalP"/>
    </source>
</evidence>
<dbReference type="InterPro" id="IPR013486">
    <property type="entry name" value="SpoIID/LytB"/>
</dbReference>
<dbReference type="GO" id="GO:0030435">
    <property type="term" value="P:sporulation resulting in formation of a cellular spore"/>
    <property type="evidence" value="ECO:0007669"/>
    <property type="project" value="InterPro"/>
</dbReference>
<proteinExistence type="predicted"/>
<dbReference type="InterPro" id="IPR013693">
    <property type="entry name" value="SpoIID/LytB_N"/>
</dbReference>
<feature type="region of interest" description="Disordered" evidence="1">
    <location>
        <begin position="50"/>
        <end position="72"/>
    </location>
</feature>
<evidence type="ECO:0000256" key="1">
    <source>
        <dbReference type="SAM" id="MobiDB-lite"/>
    </source>
</evidence>
<dbReference type="GO" id="GO:0030288">
    <property type="term" value="C:outer membrane-bounded periplasmic space"/>
    <property type="evidence" value="ECO:0007669"/>
    <property type="project" value="TreeGrafter"/>
</dbReference>
<protein>
    <submittedName>
        <fullName evidence="4">SpoIID/LytB domain-containing protein</fullName>
    </submittedName>
</protein>
<sequence>MKLKAVNRVLLLTVFSCLMSSIVPVWGAPIAVTKEGADSKAAITTVTKPAKDSKPTTTITTKAESKNDKKTVNSAKDSTAVAAKAGKAPAFYTPQESNVPAIRILLATRSNAWPVAGNGQVAVYTSNKSPVAKFAANETVTMGVKNNKVTVNGKVIDSVAYVRAWQGNTEGTITINNKPYRGAIKIVPTATGGMMLINEVTMEDYLYGVVPVEVSPSWPQEAIKAQAVAARTYALYNMKQSAAKAYDTEVDSNFQSYRGQAAEYSSTNKAVDDTKGMVIQYKGEPILAVFHSNAGGYTENSENVWGSNLPYLRGVKDYTDYAQSGDSFAWTVKLTRAEMETKLKAAGKDVGTLKEIKLSTLRARPMKFTDRGVSGRVLTADFVGDKKTITLTGDTIKKIFGLKSTLFDFYVNVNAPSTADSFKNPKAYHTFKKATDTVSIRGYGWGHGLGLSQWGAEGMAAKAPASAKDYYKTILMHYYTGVTIDKAY</sequence>
<dbReference type="EMBL" id="WBKH01000009">
    <property type="protein sequence ID" value="KAB1477412.1"/>
    <property type="molecule type" value="Genomic_DNA"/>
</dbReference>
<evidence type="ECO:0000259" key="3">
    <source>
        <dbReference type="Pfam" id="PF08486"/>
    </source>
</evidence>
<organism evidence="4 5">
    <name type="scientific">Veillonella seminalis</name>
    <dbReference type="NCBI Taxonomy" id="1502943"/>
    <lineage>
        <taxon>Bacteria</taxon>
        <taxon>Bacillati</taxon>
        <taxon>Bacillota</taxon>
        <taxon>Negativicutes</taxon>
        <taxon>Veillonellales</taxon>
        <taxon>Veillonellaceae</taxon>
        <taxon>Veillonella</taxon>
    </lineage>
</organism>
<dbReference type="PANTHER" id="PTHR30032">
    <property type="entry name" value="N-ACETYLMURAMOYL-L-ALANINE AMIDASE-RELATED"/>
    <property type="match status" value="1"/>
</dbReference>
<dbReference type="AlphaFoldDB" id="A0A833C9W7"/>
<comment type="caution">
    <text evidence="4">The sequence shown here is derived from an EMBL/GenBank/DDBJ whole genome shotgun (WGS) entry which is preliminary data.</text>
</comment>
<dbReference type="GeneID" id="83055200"/>
<evidence type="ECO:0000313" key="4">
    <source>
        <dbReference type="EMBL" id="KAB1477412.1"/>
    </source>
</evidence>
<dbReference type="RefSeq" id="WP_006556463.1">
    <property type="nucleotide sequence ID" value="NZ_CALMIE010000108.1"/>
</dbReference>